<dbReference type="Gene3D" id="1.10.340.30">
    <property type="entry name" value="Hypothetical protein, domain 2"/>
    <property type="match status" value="1"/>
</dbReference>
<dbReference type="PANTHER" id="PTHR31116">
    <property type="entry name" value="OS04G0501200 PROTEIN"/>
    <property type="match status" value="1"/>
</dbReference>
<reference evidence="4" key="1">
    <citation type="journal article" date="2020" name="Nat. Commun.">
        <title>Genome assembly of wild tea tree DASZ reveals pedigree and selection history of tea varieties.</title>
        <authorList>
            <person name="Zhang W."/>
            <person name="Zhang Y."/>
            <person name="Qiu H."/>
            <person name="Guo Y."/>
            <person name="Wan H."/>
            <person name="Zhang X."/>
            <person name="Scossa F."/>
            <person name="Alseekh S."/>
            <person name="Zhang Q."/>
            <person name="Wang P."/>
            <person name="Xu L."/>
            <person name="Schmidt M.H."/>
            <person name="Jia X."/>
            <person name="Li D."/>
            <person name="Zhu A."/>
            <person name="Guo F."/>
            <person name="Chen W."/>
            <person name="Ni D."/>
            <person name="Usadel B."/>
            <person name="Fernie A.R."/>
            <person name="Wen W."/>
        </authorList>
    </citation>
    <scope>NUCLEOTIDE SEQUENCE [LARGE SCALE GENOMIC DNA]</scope>
    <source>
        <strain evidence="4">cv. G240</strain>
    </source>
</reference>
<dbReference type="GO" id="GO:0008725">
    <property type="term" value="F:DNA-3-methyladenine glycosylase activity"/>
    <property type="evidence" value="ECO:0007669"/>
    <property type="project" value="InterPro"/>
</dbReference>
<dbReference type="InterPro" id="IPR005019">
    <property type="entry name" value="Adenine_glyco"/>
</dbReference>
<dbReference type="PANTHER" id="PTHR31116:SF48">
    <property type="entry name" value="GMP SYNTHASE [GLUTAMINE-HYDROLYZING]-RELATED"/>
    <property type="match status" value="1"/>
</dbReference>
<evidence type="ECO:0000313" key="4">
    <source>
        <dbReference type="Proteomes" id="UP000593564"/>
    </source>
</evidence>
<organism evidence="3 4">
    <name type="scientific">Camellia sinensis</name>
    <name type="common">Tea plant</name>
    <name type="synonym">Thea sinensis</name>
    <dbReference type="NCBI Taxonomy" id="4442"/>
    <lineage>
        <taxon>Eukaryota</taxon>
        <taxon>Viridiplantae</taxon>
        <taxon>Streptophyta</taxon>
        <taxon>Embryophyta</taxon>
        <taxon>Tracheophyta</taxon>
        <taxon>Spermatophyta</taxon>
        <taxon>Magnoliopsida</taxon>
        <taxon>eudicotyledons</taxon>
        <taxon>Gunneridae</taxon>
        <taxon>Pentapetalae</taxon>
        <taxon>asterids</taxon>
        <taxon>Ericales</taxon>
        <taxon>Theaceae</taxon>
        <taxon>Camellia</taxon>
    </lineage>
</organism>
<keyword evidence="1" id="KW-0479">Metal-binding</keyword>
<dbReference type="GO" id="GO:0046872">
    <property type="term" value="F:metal ion binding"/>
    <property type="evidence" value="ECO:0007669"/>
    <property type="project" value="UniProtKB-KW"/>
</dbReference>
<name>A0A7J7HWF0_CAMSI</name>
<protein>
    <submittedName>
        <fullName evidence="3">Uncharacterized protein</fullName>
    </submittedName>
</protein>
<feature type="region of interest" description="Disordered" evidence="2">
    <location>
        <begin position="1"/>
        <end position="38"/>
    </location>
</feature>
<dbReference type="Pfam" id="PF03352">
    <property type="entry name" value="Adenine_glyco"/>
    <property type="match status" value="1"/>
</dbReference>
<evidence type="ECO:0000256" key="2">
    <source>
        <dbReference type="SAM" id="MobiDB-lite"/>
    </source>
</evidence>
<accession>A0A7J7HWF0</accession>
<dbReference type="GO" id="GO:0006284">
    <property type="term" value="P:base-excision repair"/>
    <property type="evidence" value="ECO:0007669"/>
    <property type="project" value="InterPro"/>
</dbReference>
<feature type="binding site" evidence="1">
    <location>
        <position position="158"/>
    </location>
    <ligand>
        <name>Zn(2+)</name>
        <dbReference type="ChEBI" id="CHEBI:29105"/>
    </ligand>
</feature>
<proteinExistence type="predicted"/>
<dbReference type="Proteomes" id="UP000593564">
    <property type="component" value="Unassembled WGS sequence"/>
</dbReference>
<sequence length="377" mass="41845">MSGAPRVRSSNLADSEARPVFGPAGNKVQRLGSARKPMMKTLRTEENSLEEVAALAEESNGLPSSPVALPLTPLSHSVSIPSALSRQEQLLHSNLSLNASCSSDASSDSFHSRASTGRIYRRNSMPVRRKQLAMKSKISVSDAISEALPGSLQPKKRCAWVTPNTDPRYAAFHDEEWGLPVHDDKKLFELLIFSGALAELTWPTILNKRHIFREVFADFDPITVAKFSEKKIAAPGSTASSLLSELKLRAIVENARQISKVIDEFGSFDKYIWSFVNYKPIISRFRYPRQIPVKTPKADVISKDLVRRGFRSVGPTVIYSFMQVAGITNDHLISCFRFHECITEADDVSDGVDEKKTAQVMESEICRAINELTFASE</sequence>
<dbReference type="InterPro" id="IPR011257">
    <property type="entry name" value="DNA_glycosylase"/>
</dbReference>
<evidence type="ECO:0000256" key="1">
    <source>
        <dbReference type="PIRSR" id="PIRSR605019-1"/>
    </source>
</evidence>
<dbReference type="EMBL" id="JACBKZ010000002">
    <property type="protein sequence ID" value="KAF5956426.1"/>
    <property type="molecule type" value="Genomic_DNA"/>
</dbReference>
<feature type="binding site" evidence="1">
    <location>
        <position position="335"/>
    </location>
    <ligand>
        <name>Zn(2+)</name>
        <dbReference type="ChEBI" id="CHEBI:29105"/>
    </ligand>
</feature>
<dbReference type="SUPFAM" id="SSF48150">
    <property type="entry name" value="DNA-glycosylase"/>
    <property type="match status" value="1"/>
</dbReference>
<reference evidence="3 4" key="2">
    <citation type="submission" date="2020-07" db="EMBL/GenBank/DDBJ databases">
        <title>Genome assembly of wild tea tree DASZ reveals pedigree and selection history of tea varieties.</title>
        <authorList>
            <person name="Zhang W."/>
        </authorList>
    </citation>
    <scope>NUCLEOTIDE SEQUENCE [LARGE SCALE GENOMIC DNA]</scope>
    <source>
        <strain evidence="4">cv. G240</strain>
        <tissue evidence="3">Leaf</tissue>
    </source>
</reference>
<keyword evidence="4" id="KW-1185">Reference proteome</keyword>
<keyword evidence="1" id="KW-0862">Zinc</keyword>
<feature type="binding site" evidence="1">
    <location>
        <position position="331"/>
    </location>
    <ligand>
        <name>Zn(2+)</name>
        <dbReference type="ChEBI" id="CHEBI:29105"/>
    </ligand>
</feature>
<gene>
    <name evidence="3" type="ORF">HYC85_003651</name>
</gene>
<dbReference type="AlphaFoldDB" id="A0A7J7HWF0"/>
<evidence type="ECO:0000313" key="3">
    <source>
        <dbReference type="EMBL" id="KAF5956426.1"/>
    </source>
</evidence>
<feature type="binding site" evidence="1">
    <location>
        <position position="173"/>
    </location>
    <ligand>
        <name>Zn(2+)</name>
        <dbReference type="ChEBI" id="CHEBI:29105"/>
    </ligand>
</feature>
<comment type="caution">
    <text evidence="3">The sequence shown here is derived from an EMBL/GenBank/DDBJ whole genome shotgun (WGS) entry which is preliminary data.</text>
</comment>